<dbReference type="AlphaFoldDB" id="A0A090KZ55"/>
<dbReference type="CTD" id="36375160"/>
<feature type="transmembrane region" description="Helical" evidence="2">
    <location>
        <begin position="587"/>
        <end position="609"/>
    </location>
</feature>
<evidence type="ECO:0000313" key="5">
    <source>
        <dbReference type="WBParaSite" id="SRAE_1000106400.1"/>
    </source>
</evidence>
<feature type="region of interest" description="Disordered" evidence="1">
    <location>
        <begin position="622"/>
        <end position="678"/>
    </location>
</feature>
<dbReference type="WBParaSite" id="SRAE_1000106400.1">
    <property type="protein sequence ID" value="SRAE_1000106400.1"/>
    <property type="gene ID" value="WBGene00257665"/>
</dbReference>
<reference evidence="5" key="2">
    <citation type="submission" date="2020-12" db="UniProtKB">
        <authorList>
            <consortium name="WormBaseParasite"/>
        </authorList>
    </citation>
    <scope>IDENTIFICATION</scope>
</reference>
<accession>A0A090KZ55</accession>
<name>A0A090KZ55_STRRB</name>
<protein>
    <submittedName>
        <fullName evidence="3 5">Uncharacterized protein</fullName>
    </submittedName>
</protein>
<keyword evidence="4" id="KW-1185">Reference proteome</keyword>
<feature type="compositionally biased region" description="Polar residues" evidence="1">
    <location>
        <begin position="668"/>
        <end position="678"/>
    </location>
</feature>
<keyword evidence="2" id="KW-0472">Membrane</keyword>
<gene>
    <name evidence="3 5 6" type="ORF">SRAE_1000106400</name>
</gene>
<reference evidence="3 4" key="1">
    <citation type="submission" date="2014-09" db="EMBL/GenBank/DDBJ databases">
        <authorList>
            <person name="Martin A.A."/>
        </authorList>
    </citation>
    <scope>NUCLEOTIDE SEQUENCE</scope>
    <source>
        <strain evidence="4">ED321</strain>
        <strain evidence="3">ED321 Heterogonic</strain>
    </source>
</reference>
<keyword evidence="2" id="KW-1133">Transmembrane helix</keyword>
<evidence type="ECO:0000313" key="3">
    <source>
        <dbReference type="EMBL" id="CEF62795.1"/>
    </source>
</evidence>
<feature type="compositionally biased region" description="Low complexity" evidence="1">
    <location>
        <begin position="642"/>
        <end position="656"/>
    </location>
</feature>
<keyword evidence="2" id="KW-0812">Transmembrane</keyword>
<evidence type="ECO:0000313" key="6">
    <source>
        <dbReference type="WormBase" id="SRAE_1000106400"/>
    </source>
</evidence>
<organism evidence="3">
    <name type="scientific">Strongyloides ratti</name>
    <name type="common">Parasitic roundworm</name>
    <dbReference type="NCBI Taxonomy" id="34506"/>
    <lineage>
        <taxon>Eukaryota</taxon>
        <taxon>Metazoa</taxon>
        <taxon>Ecdysozoa</taxon>
        <taxon>Nematoda</taxon>
        <taxon>Chromadorea</taxon>
        <taxon>Rhabditida</taxon>
        <taxon>Tylenchina</taxon>
        <taxon>Panagrolaimomorpha</taxon>
        <taxon>Strongyloidoidea</taxon>
        <taxon>Strongyloididae</taxon>
        <taxon>Strongyloides</taxon>
    </lineage>
</organism>
<evidence type="ECO:0000256" key="1">
    <source>
        <dbReference type="SAM" id="MobiDB-lite"/>
    </source>
</evidence>
<dbReference type="Proteomes" id="UP000035682">
    <property type="component" value="Unplaced"/>
</dbReference>
<sequence length="678" mass="77228">MNVKVVGLKQNTIVKTFSISKKKLEDTVYFGNKLGLKQLNIISINMDDFTNEEGVKVTLNKGDGVIKYATVYTPLNGNGIKSLEVAKFDMYCNVFVCEGGIVLLSTKKFGSEDDVNIDDVPHAFFLTYFSTKNYIAKTLPTDVKVPNAYECPKQGWIHPKSLMKFEYHPSTGPIDAKLIHHSLDHNYLYSKVYKQIFMSPLVPDKNSTIKTCNIVTMYDKSVLKWSYGLKYETNNVPESIIDFQEVNGQSLTCREAITIQNSHNYLFIAYIDNNAVGKDKRKFSYQTFIPTHFYYKSIFLVYNIYGGDDRYTNLVDAPKIPLKAVCYYKLKNIPETLKINIELETSVKLGKDIALPDYKQAKTIIVEKNAFALTSEKIIDIKCKGKTHVSKPEHQSMFKKYFDQFLTPQFVKVEGLNNIDKAVEDPSDNKVITFKEGNMDYYGLYKCIPNQREHHIPIDQADHFVILPEDGMVLKLPVRVHHQETINSWCILEYPNFAKLVQVSMEFQGKKTVTSLNELYLSDHFILNEEKKRIEFKTILRKGDIMKCSYDTVYGTRLTTSFNFDNEKELMKGKAAETVIYTDRTTFIVVAVVAFVVLIAAAVAVFLFIRIKRKRRMRSEECSLSGSLSKTSKSKKSKSSKSKSNSKSSKSNSSTSKSKKSKSASKSQIKPTVTLSAR</sequence>
<evidence type="ECO:0000313" key="4">
    <source>
        <dbReference type="Proteomes" id="UP000035682"/>
    </source>
</evidence>
<dbReference type="WormBase" id="SRAE_1000106400">
    <property type="protein sequence ID" value="SRP04790"/>
    <property type="gene ID" value="WBGene00257665"/>
</dbReference>
<dbReference type="RefSeq" id="XP_024501997.1">
    <property type="nucleotide sequence ID" value="XM_024647972.1"/>
</dbReference>
<dbReference type="EMBL" id="LN609528">
    <property type="protein sequence ID" value="CEF62795.1"/>
    <property type="molecule type" value="Genomic_DNA"/>
</dbReference>
<proteinExistence type="predicted"/>
<dbReference type="GeneID" id="36375160"/>
<feature type="compositionally biased region" description="Basic residues" evidence="1">
    <location>
        <begin position="632"/>
        <end position="641"/>
    </location>
</feature>
<evidence type="ECO:0000256" key="2">
    <source>
        <dbReference type="SAM" id="Phobius"/>
    </source>
</evidence>